<dbReference type="Pfam" id="PF04672">
    <property type="entry name" value="Methyltransf_19"/>
    <property type="match status" value="1"/>
</dbReference>
<dbReference type="PIRSF" id="PIRSF017393">
    <property type="entry name" value="MTase_SAV2177"/>
    <property type="match status" value="1"/>
</dbReference>
<dbReference type="EMBL" id="JAPNNL010000119">
    <property type="protein sequence ID" value="MDA0636719.1"/>
    <property type="molecule type" value="Genomic_DNA"/>
</dbReference>
<reference evidence="1" key="1">
    <citation type="submission" date="2022-11" db="EMBL/GenBank/DDBJ databases">
        <title>Nonomuraea corallina sp. nov., a new species of the genus Nonomuraea isolated from sea side sediment in Thai sea.</title>
        <authorList>
            <person name="Ngamcharungchit C."/>
            <person name="Matsumoto A."/>
            <person name="Suriyachadkun C."/>
            <person name="Panbangred W."/>
            <person name="Inahashi Y."/>
            <person name="Intra B."/>
        </authorList>
    </citation>
    <scope>NUCLEOTIDE SEQUENCE</scope>
    <source>
        <strain evidence="1">MCN248</strain>
    </source>
</reference>
<accession>A0ABT4SHM9</accession>
<organism evidence="1 2">
    <name type="scientific">Nonomuraea corallina</name>
    <dbReference type="NCBI Taxonomy" id="2989783"/>
    <lineage>
        <taxon>Bacteria</taxon>
        <taxon>Bacillati</taxon>
        <taxon>Actinomycetota</taxon>
        <taxon>Actinomycetes</taxon>
        <taxon>Streptosporangiales</taxon>
        <taxon>Streptosporangiaceae</taxon>
        <taxon>Nonomuraea</taxon>
    </lineage>
</organism>
<evidence type="ECO:0000313" key="2">
    <source>
        <dbReference type="Proteomes" id="UP001144036"/>
    </source>
</evidence>
<proteinExistence type="predicted"/>
<dbReference type="GO" id="GO:0032259">
    <property type="term" value="P:methylation"/>
    <property type="evidence" value="ECO:0007669"/>
    <property type="project" value="UniProtKB-KW"/>
</dbReference>
<dbReference type="SUPFAM" id="SSF53335">
    <property type="entry name" value="S-adenosyl-L-methionine-dependent methyltransferases"/>
    <property type="match status" value="1"/>
</dbReference>
<dbReference type="InterPro" id="IPR006764">
    <property type="entry name" value="SAM_dep_MeTrfase_SAV2177_type"/>
</dbReference>
<keyword evidence="1" id="KW-0808">Transferase</keyword>
<dbReference type="Proteomes" id="UP001144036">
    <property type="component" value="Unassembled WGS sequence"/>
</dbReference>
<protein>
    <submittedName>
        <fullName evidence="1">SAM-dependent methyltransferase</fullName>
        <ecNumber evidence="1">2.1.1.-</ecNumber>
    </submittedName>
</protein>
<sequence>MPQLDPDTPNLARMYDYLLGGKDNFAVDREALDRLADLIPEAVPLARAARGFLQRAVRYAAAQGVTQFLDVGSGLPTQGNVHEVVPHARVVYVDHDPVVAAHGRALLGERASAVFVEADLLDPARMLDDAARHLDPELPVGVLLVSVLHLVPDSMDPHAVVAGLREALAPGSHLAIAHATSSGDTPAGGTGRSPEEIQAFFGDFVMVEPGLVQAHEWRPDRPRLVGGSRLPLLAGMAWKP</sequence>
<evidence type="ECO:0000313" key="1">
    <source>
        <dbReference type="EMBL" id="MDA0636719.1"/>
    </source>
</evidence>
<keyword evidence="1" id="KW-0489">Methyltransferase</keyword>
<dbReference type="GO" id="GO:0008168">
    <property type="term" value="F:methyltransferase activity"/>
    <property type="evidence" value="ECO:0007669"/>
    <property type="project" value="UniProtKB-KW"/>
</dbReference>
<dbReference type="RefSeq" id="WP_270157614.1">
    <property type="nucleotide sequence ID" value="NZ_JAPNNL010000119.1"/>
</dbReference>
<keyword evidence="2" id="KW-1185">Reference proteome</keyword>
<dbReference type="InterPro" id="IPR029063">
    <property type="entry name" value="SAM-dependent_MTases_sf"/>
</dbReference>
<gene>
    <name evidence="1" type="ORF">OUY22_25200</name>
</gene>
<name>A0ABT4SHM9_9ACTN</name>
<dbReference type="Gene3D" id="3.40.50.150">
    <property type="entry name" value="Vaccinia Virus protein VP39"/>
    <property type="match status" value="1"/>
</dbReference>
<comment type="caution">
    <text evidence="1">The sequence shown here is derived from an EMBL/GenBank/DDBJ whole genome shotgun (WGS) entry which is preliminary data.</text>
</comment>
<dbReference type="EC" id="2.1.1.-" evidence="1"/>